<feature type="binding site" description="axial binding residue" evidence="8">
    <location>
        <position position="115"/>
    </location>
    <ligand>
        <name>heme</name>
        <dbReference type="ChEBI" id="CHEBI:30413"/>
    </ligand>
    <ligandPart>
        <name>Fe</name>
        <dbReference type="ChEBI" id="CHEBI:18248"/>
    </ligandPart>
</feature>
<proteinExistence type="inferred from homology"/>
<protein>
    <recommendedName>
        <fullName evidence="12">Cytochrome P450</fullName>
    </recommendedName>
</protein>
<dbReference type="Gene3D" id="1.10.630.10">
    <property type="entry name" value="Cytochrome P450"/>
    <property type="match status" value="1"/>
</dbReference>
<evidence type="ECO:0000313" key="10">
    <source>
        <dbReference type="EMBL" id="CAE6433885.1"/>
    </source>
</evidence>
<dbReference type="InterPro" id="IPR036396">
    <property type="entry name" value="Cyt_P450_sf"/>
</dbReference>
<dbReference type="GO" id="GO:0004497">
    <property type="term" value="F:monooxygenase activity"/>
    <property type="evidence" value="ECO:0007669"/>
    <property type="project" value="UniProtKB-KW"/>
</dbReference>
<evidence type="ECO:0000256" key="5">
    <source>
        <dbReference type="ARBA" id="ARBA00023002"/>
    </source>
</evidence>
<comment type="caution">
    <text evidence="10">The sequence shown here is derived from an EMBL/GenBank/DDBJ whole genome shotgun (WGS) entry which is preliminary data.</text>
</comment>
<comment type="similarity">
    <text evidence="2 9">Belongs to the cytochrome P450 family.</text>
</comment>
<feature type="non-terminal residue" evidence="10">
    <location>
        <position position="1"/>
    </location>
</feature>
<evidence type="ECO:0000256" key="8">
    <source>
        <dbReference type="PIRSR" id="PIRSR602403-1"/>
    </source>
</evidence>
<gene>
    <name evidence="10" type="ORF">RDB_LOCUS21892</name>
</gene>
<reference evidence="10" key="1">
    <citation type="submission" date="2021-01" db="EMBL/GenBank/DDBJ databases">
        <authorList>
            <person name="Kaushik A."/>
        </authorList>
    </citation>
    <scope>NUCLEOTIDE SEQUENCE</scope>
    <source>
        <strain evidence="10">Type strain: AG8-Rh-89/</strain>
    </source>
</reference>
<evidence type="ECO:0000256" key="6">
    <source>
        <dbReference type="ARBA" id="ARBA00023004"/>
    </source>
</evidence>
<dbReference type="PANTHER" id="PTHR24287:SF1">
    <property type="entry name" value="P450, PUTATIVE (EUROFUNG)-RELATED"/>
    <property type="match status" value="1"/>
</dbReference>
<dbReference type="InterPro" id="IPR001128">
    <property type="entry name" value="Cyt_P450"/>
</dbReference>
<dbReference type="GO" id="GO:0016705">
    <property type="term" value="F:oxidoreductase activity, acting on paired donors, with incorporation or reduction of molecular oxygen"/>
    <property type="evidence" value="ECO:0007669"/>
    <property type="project" value="InterPro"/>
</dbReference>
<dbReference type="InterPro" id="IPR002403">
    <property type="entry name" value="Cyt_P450_E_grp-IV"/>
</dbReference>
<dbReference type="InterPro" id="IPR017972">
    <property type="entry name" value="Cyt_P450_CS"/>
</dbReference>
<dbReference type="PROSITE" id="PS00086">
    <property type="entry name" value="CYTOCHROME_P450"/>
    <property type="match status" value="1"/>
</dbReference>
<sequence>ILEHVGPDAAPNYEQVKGMKYLRAILNETLRLFPSVPINERATLTDCSIPTSSGRFYIPSNTPVLYSPLLMQRRQDLWGPDAWEFDPARWLDGRNEGFIKDPMRFVPFNAGPRICLGQQFAYNEASFVLVCLFQKFSELTLAMDAAPEGSLPPPEWQGQSGRKGFERVWVKNAITLYSKGGMWVRVGRA</sequence>
<evidence type="ECO:0008006" key="12">
    <source>
        <dbReference type="Google" id="ProtNLM"/>
    </source>
</evidence>
<evidence type="ECO:0000256" key="9">
    <source>
        <dbReference type="RuleBase" id="RU000461"/>
    </source>
</evidence>
<dbReference type="GO" id="GO:0020037">
    <property type="term" value="F:heme binding"/>
    <property type="evidence" value="ECO:0007669"/>
    <property type="project" value="InterPro"/>
</dbReference>
<keyword evidence="5 9" id="KW-0560">Oxidoreductase</keyword>
<dbReference type="EMBL" id="CAJMWZ010001260">
    <property type="protein sequence ID" value="CAE6433885.1"/>
    <property type="molecule type" value="Genomic_DNA"/>
</dbReference>
<dbReference type="SUPFAM" id="SSF48264">
    <property type="entry name" value="Cytochrome P450"/>
    <property type="match status" value="1"/>
</dbReference>
<keyword evidence="3 8" id="KW-0349">Heme</keyword>
<comment type="cofactor">
    <cofactor evidence="1 8">
        <name>heme</name>
        <dbReference type="ChEBI" id="CHEBI:30413"/>
    </cofactor>
</comment>
<dbReference type="Pfam" id="PF00067">
    <property type="entry name" value="p450"/>
    <property type="match status" value="1"/>
</dbReference>
<evidence type="ECO:0000256" key="7">
    <source>
        <dbReference type="ARBA" id="ARBA00023033"/>
    </source>
</evidence>
<dbReference type="PRINTS" id="PR00465">
    <property type="entry name" value="EP450IV"/>
</dbReference>
<evidence type="ECO:0000256" key="4">
    <source>
        <dbReference type="ARBA" id="ARBA00022723"/>
    </source>
</evidence>
<organism evidence="10 11">
    <name type="scientific">Rhizoctonia solani</name>
    <dbReference type="NCBI Taxonomy" id="456999"/>
    <lineage>
        <taxon>Eukaryota</taxon>
        <taxon>Fungi</taxon>
        <taxon>Dikarya</taxon>
        <taxon>Basidiomycota</taxon>
        <taxon>Agaricomycotina</taxon>
        <taxon>Agaricomycetes</taxon>
        <taxon>Cantharellales</taxon>
        <taxon>Ceratobasidiaceae</taxon>
        <taxon>Rhizoctonia</taxon>
    </lineage>
</organism>
<name>A0A8H2XRV6_9AGAM</name>
<dbReference type="GO" id="GO:0005506">
    <property type="term" value="F:iron ion binding"/>
    <property type="evidence" value="ECO:0007669"/>
    <property type="project" value="InterPro"/>
</dbReference>
<keyword evidence="4 8" id="KW-0479">Metal-binding</keyword>
<keyword evidence="7 9" id="KW-0503">Monooxygenase</keyword>
<evidence type="ECO:0000256" key="3">
    <source>
        <dbReference type="ARBA" id="ARBA00022617"/>
    </source>
</evidence>
<accession>A0A8H2XRV6</accession>
<dbReference type="Proteomes" id="UP000663850">
    <property type="component" value="Unassembled WGS sequence"/>
</dbReference>
<evidence type="ECO:0000256" key="1">
    <source>
        <dbReference type="ARBA" id="ARBA00001971"/>
    </source>
</evidence>
<dbReference type="InterPro" id="IPR047146">
    <property type="entry name" value="Cyt_P450_E_CYP52_fungi"/>
</dbReference>
<evidence type="ECO:0000256" key="2">
    <source>
        <dbReference type="ARBA" id="ARBA00010617"/>
    </source>
</evidence>
<dbReference type="PRINTS" id="PR00385">
    <property type="entry name" value="P450"/>
</dbReference>
<dbReference type="PANTHER" id="PTHR24287">
    <property type="entry name" value="P450, PUTATIVE (EUROFUNG)-RELATED"/>
    <property type="match status" value="1"/>
</dbReference>
<keyword evidence="6 8" id="KW-0408">Iron</keyword>
<dbReference type="AlphaFoldDB" id="A0A8H2XRV6"/>
<evidence type="ECO:0000313" key="11">
    <source>
        <dbReference type="Proteomes" id="UP000663850"/>
    </source>
</evidence>